<gene>
    <name evidence="2" type="primary">LOC127565803</name>
</gene>
<evidence type="ECO:0000313" key="1">
    <source>
        <dbReference type="Proteomes" id="UP000515160"/>
    </source>
</evidence>
<evidence type="ECO:0000313" key="2">
    <source>
        <dbReference type="RefSeq" id="XP_051862314.1"/>
    </source>
</evidence>
<dbReference type="AlphaFoldDB" id="A0A9C6SUX3"/>
<organism evidence="1 2">
    <name type="scientific">Drosophila albomicans</name>
    <name type="common">Fruit fly</name>
    <dbReference type="NCBI Taxonomy" id="7291"/>
    <lineage>
        <taxon>Eukaryota</taxon>
        <taxon>Metazoa</taxon>
        <taxon>Ecdysozoa</taxon>
        <taxon>Arthropoda</taxon>
        <taxon>Hexapoda</taxon>
        <taxon>Insecta</taxon>
        <taxon>Pterygota</taxon>
        <taxon>Neoptera</taxon>
        <taxon>Endopterygota</taxon>
        <taxon>Diptera</taxon>
        <taxon>Brachycera</taxon>
        <taxon>Muscomorpha</taxon>
        <taxon>Ephydroidea</taxon>
        <taxon>Drosophilidae</taxon>
        <taxon>Drosophila</taxon>
    </lineage>
</organism>
<accession>A0A9C6SUX3</accession>
<dbReference type="OrthoDB" id="7861407at2759"/>
<dbReference type="PANTHER" id="PTHR19446">
    <property type="entry name" value="REVERSE TRANSCRIPTASES"/>
    <property type="match status" value="1"/>
</dbReference>
<keyword evidence="1" id="KW-1185">Reference proteome</keyword>
<proteinExistence type="predicted"/>
<sequence length="178" mass="19504">MPRDDVMHSIVRELFPTTVGEVVRNLDDATSNTSSSIEAVTGKEIINIAGGMKLGKSTTASLFSEARLILLLKPGKNPSEPASYRPICLIDNAGKMLERIICMRLERAIATGRDLSPNQFGFRKARSIVVLGPLLWNAMYDSILKLIPPPITHMVGFADDIAVLVVRKELKQAETVCN</sequence>
<dbReference type="GeneID" id="127565803"/>
<protein>
    <submittedName>
        <fullName evidence="2">Uncharacterized protein LOC127565803</fullName>
    </submittedName>
</protein>
<name>A0A9C6SUX3_DROAB</name>
<dbReference type="RefSeq" id="XP_051862314.1">
    <property type="nucleotide sequence ID" value="XM_052006354.1"/>
</dbReference>
<dbReference type="Proteomes" id="UP000515160">
    <property type="component" value="Chromosome 2R"/>
</dbReference>
<reference evidence="2" key="1">
    <citation type="submission" date="2025-08" db="UniProtKB">
        <authorList>
            <consortium name="RefSeq"/>
        </authorList>
    </citation>
    <scope>IDENTIFICATION</scope>
    <source>
        <strain evidence="2">15112-1751.03</strain>
        <tissue evidence="2">Whole Adult</tissue>
    </source>
</reference>